<keyword evidence="5" id="KW-0472">Membrane</keyword>
<comment type="caution">
    <text evidence="7">The sequence shown here is derived from an EMBL/GenBank/DDBJ whole genome shotgun (WGS) entry which is preliminary data.</text>
</comment>
<protein>
    <submittedName>
        <fullName evidence="7">KDO2-lipid IV(A) lauroyltransferase</fullName>
    </submittedName>
</protein>
<accession>A0A562CYB2</accession>
<keyword evidence="2" id="KW-1003">Cell membrane</keyword>
<evidence type="ECO:0000256" key="2">
    <source>
        <dbReference type="ARBA" id="ARBA00022475"/>
    </source>
</evidence>
<proteinExistence type="predicted"/>
<dbReference type="EMBL" id="VLJS01000131">
    <property type="protein sequence ID" value="TWH02011.1"/>
    <property type="molecule type" value="Genomic_DNA"/>
</dbReference>
<organism evidence="7 8">
    <name type="scientific">Pseudoxanthomonas taiwanensis J19</name>
    <dbReference type="NCBI Taxonomy" id="935569"/>
    <lineage>
        <taxon>Bacteria</taxon>
        <taxon>Pseudomonadati</taxon>
        <taxon>Pseudomonadota</taxon>
        <taxon>Gammaproteobacteria</taxon>
        <taxon>Lysobacterales</taxon>
        <taxon>Lysobacteraceae</taxon>
        <taxon>Pseudoxanthomonas</taxon>
    </lineage>
</organism>
<dbReference type="Pfam" id="PF03279">
    <property type="entry name" value="Lip_A_acyltrans"/>
    <property type="match status" value="1"/>
</dbReference>
<evidence type="ECO:0000256" key="3">
    <source>
        <dbReference type="ARBA" id="ARBA00022519"/>
    </source>
</evidence>
<keyword evidence="6" id="KW-0012">Acyltransferase</keyword>
<dbReference type="AlphaFoldDB" id="A0A562CYB2"/>
<evidence type="ECO:0000313" key="7">
    <source>
        <dbReference type="EMBL" id="TWH02011.1"/>
    </source>
</evidence>
<name>A0A562CYB2_9GAMM</name>
<dbReference type="InterPro" id="IPR004960">
    <property type="entry name" value="LipA_acyltrans"/>
</dbReference>
<gene>
    <name evidence="7" type="ORF">L613_009600000040</name>
</gene>
<reference evidence="7 8" key="1">
    <citation type="submission" date="2019-07" db="EMBL/GenBank/DDBJ databases">
        <title>Genome sequencing of lignin-degrading bacterial isolates.</title>
        <authorList>
            <person name="Gladden J."/>
        </authorList>
    </citation>
    <scope>NUCLEOTIDE SEQUENCE [LARGE SCALE GENOMIC DNA]</scope>
    <source>
        <strain evidence="7 8">J19</strain>
    </source>
</reference>
<evidence type="ECO:0000256" key="5">
    <source>
        <dbReference type="ARBA" id="ARBA00023136"/>
    </source>
</evidence>
<dbReference type="GO" id="GO:0005886">
    <property type="term" value="C:plasma membrane"/>
    <property type="evidence" value="ECO:0007669"/>
    <property type="project" value="UniProtKB-SubCell"/>
</dbReference>
<keyword evidence="3" id="KW-0997">Cell inner membrane</keyword>
<evidence type="ECO:0000256" key="6">
    <source>
        <dbReference type="ARBA" id="ARBA00023315"/>
    </source>
</evidence>
<evidence type="ECO:0000313" key="8">
    <source>
        <dbReference type="Proteomes" id="UP000321583"/>
    </source>
</evidence>
<dbReference type="PANTHER" id="PTHR30606:SF10">
    <property type="entry name" value="PHOSPHATIDYLINOSITOL MANNOSIDE ACYLTRANSFERASE"/>
    <property type="match status" value="1"/>
</dbReference>
<evidence type="ECO:0000256" key="1">
    <source>
        <dbReference type="ARBA" id="ARBA00004533"/>
    </source>
</evidence>
<dbReference type="Proteomes" id="UP000321583">
    <property type="component" value="Unassembled WGS sequence"/>
</dbReference>
<keyword evidence="8" id="KW-1185">Reference proteome</keyword>
<keyword evidence="4 7" id="KW-0808">Transferase</keyword>
<dbReference type="GO" id="GO:0009247">
    <property type="term" value="P:glycolipid biosynthetic process"/>
    <property type="evidence" value="ECO:0007669"/>
    <property type="project" value="UniProtKB-ARBA"/>
</dbReference>
<dbReference type="PANTHER" id="PTHR30606">
    <property type="entry name" value="LIPID A BIOSYNTHESIS LAUROYL ACYLTRANSFERASE"/>
    <property type="match status" value="1"/>
</dbReference>
<dbReference type="GO" id="GO:0016746">
    <property type="term" value="F:acyltransferase activity"/>
    <property type="evidence" value="ECO:0007669"/>
    <property type="project" value="UniProtKB-KW"/>
</dbReference>
<evidence type="ECO:0000256" key="4">
    <source>
        <dbReference type="ARBA" id="ARBA00022679"/>
    </source>
</evidence>
<dbReference type="NCBIfam" id="NF006438">
    <property type="entry name" value="PRK08734.1"/>
    <property type="match status" value="1"/>
</dbReference>
<comment type="subcellular location">
    <subcellularLocation>
        <location evidence="1">Cell inner membrane</location>
    </subcellularLocation>
</comment>
<dbReference type="CDD" id="cd07984">
    <property type="entry name" value="LPLAT_LABLAT-like"/>
    <property type="match status" value="1"/>
</dbReference>
<sequence>MSAQRRARFLYALASLVGRLPWPVLYRLGDLVAAFWRWRDVRESRVTRRNLELAFPDWAPARREELYRQVLRTTARQALETLKLWTRPPEENLRLLRARHGEALYDAALASGRGVIVAAPHFGNWELLNQWLASRGRIAVVYRPPESATGDAFLQLVRGVDNVQQVRAEGPAVRQLWKVLKEGGAVGILPDQQPKAGDGEFAPFFGKQALTMTLLSRLAERTGATVLLAWCERVGDGPQFELHVEPAPAAIGDPDPGVAVACLNAEVERIARRALAQYQWTYKRYTLRPPGSGEANPYERCRAAVPCCTPAAPAWPSPPPAAAWACSPARCCRCRPRPRWRSWSRPCSPWACCSGWSATAASPGSWTRTVSPPAAAGCGGPRPWSRCRGSSTWTWSAARWSGGWDWPPWWCTPPAPAWPR</sequence>